<evidence type="ECO:0000313" key="4">
    <source>
        <dbReference type="Proteomes" id="UP000224567"/>
    </source>
</evidence>
<gene>
    <name evidence="2" type="ORF">CQW23_21617</name>
    <name evidence="3" type="ORF">CQW23_21619</name>
</gene>
<dbReference type="Gene3D" id="3.30.40.10">
    <property type="entry name" value="Zinc/RING finger domain, C3HC4 (zinc finger)"/>
    <property type="match status" value="1"/>
</dbReference>
<protein>
    <submittedName>
        <fullName evidence="2">Uncharacterized protein</fullName>
    </submittedName>
</protein>
<dbReference type="GO" id="GO:0016567">
    <property type="term" value="P:protein ubiquitination"/>
    <property type="evidence" value="ECO:0007669"/>
    <property type="project" value="InterPro"/>
</dbReference>
<feature type="region of interest" description="Disordered" evidence="1">
    <location>
        <begin position="1"/>
        <end position="22"/>
    </location>
</feature>
<evidence type="ECO:0000313" key="2">
    <source>
        <dbReference type="EMBL" id="PHT38044.1"/>
    </source>
</evidence>
<dbReference type="InterPro" id="IPR013083">
    <property type="entry name" value="Znf_RING/FYVE/PHD"/>
</dbReference>
<name>A0A2G2VYH7_CAPBA</name>
<organism evidence="2 4">
    <name type="scientific">Capsicum baccatum</name>
    <name type="common">Peruvian pepper</name>
    <dbReference type="NCBI Taxonomy" id="33114"/>
    <lineage>
        <taxon>Eukaryota</taxon>
        <taxon>Viridiplantae</taxon>
        <taxon>Streptophyta</taxon>
        <taxon>Embryophyta</taxon>
        <taxon>Tracheophyta</taxon>
        <taxon>Spermatophyta</taxon>
        <taxon>Magnoliopsida</taxon>
        <taxon>eudicotyledons</taxon>
        <taxon>Gunneridae</taxon>
        <taxon>Pentapetalae</taxon>
        <taxon>asterids</taxon>
        <taxon>lamiids</taxon>
        <taxon>Solanales</taxon>
        <taxon>Solanaceae</taxon>
        <taxon>Solanoideae</taxon>
        <taxon>Capsiceae</taxon>
        <taxon>Capsicum</taxon>
    </lineage>
</organism>
<dbReference type="GO" id="GO:0030155">
    <property type="term" value="P:regulation of cell adhesion"/>
    <property type="evidence" value="ECO:0007669"/>
    <property type="project" value="TreeGrafter"/>
</dbReference>
<comment type="caution">
    <text evidence="2">The sequence shown here is derived from an EMBL/GenBank/DDBJ whole genome shotgun (WGS) entry which is preliminary data.</text>
</comment>
<dbReference type="InterPro" id="IPR040383">
    <property type="entry name" value="HAKAI/CBLL2"/>
</dbReference>
<evidence type="ECO:0000256" key="1">
    <source>
        <dbReference type="SAM" id="MobiDB-lite"/>
    </source>
</evidence>
<dbReference type="GO" id="GO:0061630">
    <property type="term" value="F:ubiquitin protein ligase activity"/>
    <property type="evidence" value="ECO:0007669"/>
    <property type="project" value="InterPro"/>
</dbReference>
<reference evidence="2 4" key="1">
    <citation type="journal article" date="2017" name="Genome Biol.">
        <title>New reference genome sequences of hot pepper reveal the massive evolution of plant disease-resistance genes by retroduplication.</title>
        <authorList>
            <person name="Kim S."/>
            <person name="Park J."/>
            <person name="Yeom S.I."/>
            <person name="Kim Y.M."/>
            <person name="Seo E."/>
            <person name="Kim K.T."/>
            <person name="Kim M.S."/>
            <person name="Lee J.M."/>
            <person name="Cheong K."/>
            <person name="Shin H.S."/>
            <person name="Kim S.B."/>
            <person name="Han K."/>
            <person name="Lee J."/>
            <person name="Park M."/>
            <person name="Lee H.A."/>
            <person name="Lee H.Y."/>
            <person name="Lee Y."/>
            <person name="Oh S."/>
            <person name="Lee J.H."/>
            <person name="Choi E."/>
            <person name="Choi E."/>
            <person name="Lee S.E."/>
            <person name="Jeon J."/>
            <person name="Kim H."/>
            <person name="Choi G."/>
            <person name="Song H."/>
            <person name="Lee J."/>
            <person name="Lee S.C."/>
            <person name="Kwon J.K."/>
            <person name="Lee H.Y."/>
            <person name="Koo N."/>
            <person name="Hong Y."/>
            <person name="Kim R.W."/>
            <person name="Kang W.H."/>
            <person name="Huh J.H."/>
            <person name="Kang B.C."/>
            <person name="Yang T.J."/>
            <person name="Lee Y.H."/>
            <person name="Bennetzen J.L."/>
            <person name="Choi D."/>
        </authorList>
    </citation>
    <scope>NUCLEOTIDE SEQUENCE [LARGE SCALE GENOMIC DNA]</scope>
    <source>
        <strain evidence="4">cv. PBC81</strain>
        <strain evidence="2">PBC81</strain>
        <tissue evidence="2">Leaf</tissue>
    </source>
</reference>
<dbReference type="EMBL" id="MLFT02000009">
    <property type="protein sequence ID" value="PHT38046.1"/>
    <property type="molecule type" value="Genomic_DNA"/>
</dbReference>
<dbReference type="STRING" id="33114.A0A2G2VYH7"/>
<accession>A0A2G2VYH7</accession>
<reference evidence="2 4" key="2">
    <citation type="journal article" date="2017" name="J. Anim. Genet.">
        <title>Multiple reference genome sequences of hot pepper reveal the massive evolution of plant disease resistance genes by retroduplication.</title>
        <authorList>
            <person name="Kim S."/>
            <person name="Park J."/>
            <person name="Yeom S.-I."/>
            <person name="Kim Y.-M."/>
            <person name="Seo E."/>
            <person name="Kim K.-T."/>
            <person name="Kim M.-S."/>
            <person name="Lee J.M."/>
            <person name="Cheong K."/>
            <person name="Shin H.-S."/>
            <person name="Kim S.-B."/>
            <person name="Han K."/>
            <person name="Lee J."/>
            <person name="Park M."/>
            <person name="Lee H.-A."/>
            <person name="Lee H.-Y."/>
            <person name="Lee Y."/>
            <person name="Oh S."/>
            <person name="Lee J.H."/>
            <person name="Choi E."/>
            <person name="Choi E."/>
            <person name="Lee S.E."/>
            <person name="Jeon J."/>
            <person name="Kim H."/>
            <person name="Choi G."/>
            <person name="Song H."/>
            <person name="Lee J."/>
            <person name="Lee S.-C."/>
            <person name="Kwon J.-K."/>
            <person name="Lee H.-Y."/>
            <person name="Koo N."/>
            <person name="Hong Y."/>
            <person name="Kim R.W."/>
            <person name="Kang W.-H."/>
            <person name="Huh J.H."/>
            <person name="Kang B.-C."/>
            <person name="Yang T.-J."/>
            <person name="Lee Y.-H."/>
            <person name="Bennetzen J.L."/>
            <person name="Choi D."/>
        </authorList>
    </citation>
    <scope>NUCLEOTIDE SEQUENCE [LARGE SCALE GENOMIC DNA]</scope>
    <source>
        <strain evidence="2 4">cv. PBC81</strain>
    </source>
</reference>
<dbReference type="Proteomes" id="UP000224567">
    <property type="component" value="Unassembled WGS sequence"/>
</dbReference>
<evidence type="ECO:0000313" key="3">
    <source>
        <dbReference type="EMBL" id="PHT38046.1"/>
    </source>
</evidence>
<dbReference type="AlphaFoldDB" id="A0A2G2VYH7"/>
<proteinExistence type="predicted"/>
<sequence length="146" mass="15509">MLQIRLSKPASESGGGAKSLPPDNVTVACPDHLVLADLPVAKSLGTVNAAAAAASLVKTVGRRSRRQLGDRVHFCVRCDFPIAIYGRLKATILIAKVLQTKASLISAKSKGIPFHQIVAFLFLISLPNEGSSQSIDLLFNAFGTRE</sequence>
<dbReference type="PANTHER" id="PTHR13480:SF0">
    <property type="entry name" value="E3 UBIQUITIN-PROTEIN LIGASE HAKAI"/>
    <property type="match status" value="1"/>
</dbReference>
<dbReference type="PANTHER" id="PTHR13480">
    <property type="entry name" value="E3 UBIQUITIN-PROTEIN LIGASE HAKAI-RELATED"/>
    <property type="match status" value="1"/>
</dbReference>
<dbReference type="OrthoDB" id="547746at2759"/>
<dbReference type="EMBL" id="MLFT02000009">
    <property type="protein sequence ID" value="PHT38044.1"/>
    <property type="molecule type" value="Genomic_DNA"/>
</dbReference>
<keyword evidence="4" id="KW-1185">Reference proteome</keyword>